<evidence type="ECO:0000259" key="6">
    <source>
        <dbReference type="PROSITE" id="PS50109"/>
    </source>
</evidence>
<dbReference type="Proteomes" id="UP000593601">
    <property type="component" value="Chromosome"/>
</dbReference>
<evidence type="ECO:0000313" key="8">
    <source>
        <dbReference type="Proteomes" id="UP000593601"/>
    </source>
</evidence>
<evidence type="ECO:0000256" key="2">
    <source>
        <dbReference type="ARBA" id="ARBA00012438"/>
    </source>
</evidence>
<dbReference type="GO" id="GO:0000155">
    <property type="term" value="F:phosphorelay sensor kinase activity"/>
    <property type="evidence" value="ECO:0007669"/>
    <property type="project" value="TreeGrafter"/>
</dbReference>
<dbReference type="EMBL" id="CP063304">
    <property type="protein sequence ID" value="QOV20135.1"/>
    <property type="molecule type" value="Genomic_DNA"/>
</dbReference>
<keyword evidence="5" id="KW-0902">Two-component regulatory system</keyword>
<proteinExistence type="predicted"/>
<evidence type="ECO:0000256" key="3">
    <source>
        <dbReference type="ARBA" id="ARBA00022553"/>
    </source>
</evidence>
<sequence length="102" mass="11415">MKNAVEHTNMNGKIFVCLKEKGTTVKLRIEDEGTGISAEELPHLFERFHRGSFTKAGYGIGLNMAYDIIKAHHGTLSAGNRMEKGAWFLAEFPILEGSRTYQ</sequence>
<dbReference type="PRINTS" id="PR00344">
    <property type="entry name" value="BCTRLSENSOR"/>
</dbReference>
<dbReference type="SUPFAM" id="SSF55874">
    <property type="entry name" value="ATPase domain of HSP90 chaperone/DNA topoisomerase II/histidine kinase"/>
    <property type="match status" value="1"/>
</dbReference>
<dbReference type="Pfam" id="PF02518">
    <property type="entry name" value="HATPase_c"/>
    <property type="match status" value="1"/>
</dbReference>
<dbReference type="AlphaFoldDB" id="A0A7M2RII8"/>
<keyword evidence="3" id="KW-0597">Phosphoprotein</keyword>
<name>A0A7M2RII8_9FIRM</name>
<evidence type="ECO:0000256" key="1">
    <source>
        <dbReference type="ARBA" id="ARBA00000085"/>
    </source>
</evidence>
<dbReference type="Gene3D" id="3.30.565.10">
    <property type="entry name" value="Histidine kinase-like ATPase, C-terminal domain"/>
    <property type="match status" value="1"/>
</dbReference>
<comment type="catalytic activity">
    <reaction evidence="1">
        <text>ATP + protein L-histidine = ADP + protein N-phospho-L-histidine.</text>
        <dbReference type="EC" id="2.7.13.3"/>
    </reaction>
</comment>
<keyword evidence="4 7" id="KW-0808">Transferase</keyword>
<protein>
    <recommendedName>
        <fullName evidence="2">histidine kinase</fullName>
        <ecNumber evidence="2">2.7.13.3</ecNumber>
    </recommendedName>
</protein>
<dbReference type="PANTHER" id="PTHR43547:SF2">
    <property type="entry name" value="HYBRID SIGNAL TRANSDUCTION HISTIDINE KINASE C"/>
    <property type="match status" value="1"/>
</dbReference>
<feature type="domain" description="Histidine kinase" evidence="6">
    <location>
        <begin position="1"/>
        <end position="96"/>
    </location>
</feature>
<keyword evidence="8" id="KW-1185">Reference proteome</keyword>
<dbReference type="EC" id="2.7.13.3" evidence="2"/>
<dbReference type="PANTHER" id="PTHR43547">
    <property type="entry name" value="TWO-COMPONENT HISTIDINE KINASE"/>
    <property type="match status" value="1"/>
</dbReference>
<dbReference type="PROSITE" id="PS50109">
    <property type="entry name" value="HIS_KIN"/>
    <property type="match status" value="1"/>
</dbReference>
<gene>
    <name evidence="7" type="ORF">INP51_04080</name>
</gene>
<dbReference type="InterPro" id="IPR003594">
    <property type="entry name" value="HATPase_dom"/>
</dbReference>
<evidence type="ECO:0000256" key="4">
    <source>
        <dbReference type="ARBA" id="ARBA00022777"/>
    </source>
</evidence>
<evidence type="ECO:0000256" key="5">
    <source>
        <dbReference type="ARBA" id="ARBA00023012"/>
    </source>
</evidence>
<organism evidence="7 8">
    <name type="scientific">Blautia liquoris</name>
    <dbReference type="NCBI Taxonomy" id="2779518"/>
    <lineage>
        <taxon>Bacteria</taxon>
        <taxon>Bacillati</taxon>
        <taxon>Bacillota</taxon>
        <taxon>Clostridia</taxon>
        <taxon>Lachnospirales</taxon>
        <taxon>Lachnospiraceae</taxon>
        <taxon>Blautia</taxon>
    </lineage>
</organism>
<dbReference type="SMART" id="SM00387">
    <property type="entry name" value="HATPase_c"/>
    <property type="match status" value="1"/>
</dbReference>
<accession>A0A7M2RII8</accession>
<evidence type="ECO:0000313" key="7">
    <source>
        <dbReference type="EMBL" id="QOV20135.1"/>
    </source>
</evidence>
<keyword evidence="4 7" id="KW-0418">Kinase</keyword>
<dbReference type="InterPro" id="IPR005467">
    <property type="entry name" value="His_kinase_dom"/>
</dbReference>
<reference evidence="7 8" key="1">
    <citation type="submission" date="2020-10" db="EMBL/GenBank/DDBJ databases">
        <title>Blautia liquoris sp.nov., isolated from the mud in a fermentation cellar used for the production of Chinese strong-flavoured liquor.</title>
        <authorList>
            <person name="Lu L."/>
        </authorList>
    </citation>
    <scope>NUCLEOTIDE SEQUENCE [LARGE SCALE GENOMIC DNA]</scope>
    <source>
        <strain evidence="7 8">LZLJ-3</strain>
    </source>
</reference>
<dbReference type="InterPro" id="IPR036890">
    <property type="entry name" value="HATPase_C_sf"/>
</dbReference>
<dbReference type="InterPro" id="IPR004358">
    <property type="entry name" value="Sig_transdc_His_kin-like_C"/>
</dbReference>
<dbReference type="KEGG" id="bliq:INP51_04080"/>